<name>A0ACB9S0Z8_9MYRT</name>
<evidence type="ECO:0000313" key="2">
    <source>
        <dbReference type="Proteomes" id="UP001057402"/>
    </source>
</evidence>
<dbReference type="Proteomes" id="UP001057402">
    <property type="component" value="Chromosome 2"/>
</dbReference>
<reference evidence="2" key="1">
    <citation type="journal article" date="2023" name="Front. Plant Sci.">
        <title>Chromosomal-level genome assembly of Melastoma candidum provides insights into trichome evolution.</title>
        <authorList>
            <person name="Zhong Y."/>
            <person name="Wu W."/>
            <person name="Sun C."/>
            <person name="Zou P."/>
            <person name="Liu Y."/>
            <person name="Dai S."/>
            <person name="Zhou R."/>
        </authorList>
    </citation>
    <scope>NUCLEOTIDE SEQUENCE [LARGE SCALE GENOMIC DNA]</scope>
</reference>
<sequence length="493" mass="55726">MDNAAVADDRIPELCHRLISFAFQRCLISEELCKIFVRLSRCQHSDLAGVRVSVSDTAVASTLEEFQLLRFKGEDTSSEKWDGILSVMTTGNSDEEFHIYDLNLKDSTPTSWLTRLPSVAKDGVKFSGTEVCFTVLENLDLLVIESKQFFQKMLILNMPNITFELAIQEENSHEPIYKEIFLPNMWQPIPFPATNVEKLKHGLALYVMEKRSQPMNNYAVDLSASRPNFKFGIGSICKPENYRRKTSAIIMEAVVVMNDPPEVEGPRLRESNCLTKVFYFKDFSPMPLPTRCQAALRSINWKSYGLTLENIVDQGDCTALKWGNLSLDSKSKSSLWHRYIFLDNGKPIFPPKKRKDPCYKKLLKEAAKLALDDLKEKHAGSLLSENAVKVCSHAPDLARTLAGLIMSSNDITFQGECLSLLGFDYDGIVSKSVEERIEHKLISVMELHDRKPKSQKAAAPFLFKDNNDACCHVLSLEEDYVEGSDRTSVITEL</sequence>
<keyword evidence="2" id="KW-1185">Reference proteome</keyword>
<dbReference type="EMBL" id="CM042881">
    <property type="protein sequence ID" value="KAI4384293.1"/>
    <property type="molecule type" value="Genomic_DNA"/>
</dbReference>
<proteinExistence type="predicted"/>
<evidence type="ECO:0000313" key="1">
    <source>
        <dbReference type="EMBL" id="KAI4384293.1"/>
    </source>
</evidence>
<organism evidence="1 2">
    <name type="scientific">Melastoma candidum</name>
    <dbReference type="NCBI Taxonomy" id="119954"/>
    <lineage>
        <taxon>Eukaryota</taxon>
        <taxon>Viridiplantae</taxon>
        <taxon>Streptophyta</taxon>
        <taxon>Embryophyta</taxon>
        <taxon>Tracheophyta</taxon>
        <taxon>Spermatophyta</taxon>
        <taxon>Magnoliopsida</taxon>
        <taxon>eudicotyledons</taxon>
        <taxon>Gunneridae</taxon>
        <taxon>Pentapetalae</taxon>
        <taxon>rosids</taxon>
        <taxon>malvids</taxon>
        <taxon>Myrtales</taxon>
        <taxon>Melastomataceae</taxon>
        <taxon>Melastomatoideae</taxon>
        <taxon>Melastomateae</taxon>
        <taxon>Melastoma</taxon>
    </lineage>
</organism>
<accession>A0ACB9S0Z8</accession>
<protein>
    <submittedName>
        <fullName evidence="1">Uncharacterized protein</fullName>
    </submittedName>
</protein>
<comment type="caution">
    <text evidence="1">The sequence shown here is derived from an EMBL/GenBank/DDBJ whole genome shotgun (WGS) entry which is preliminary data.</text>
</comment>
<gene>
    <name evidence="1" type="ORF">MLD38_002468</name>
</gene>